<feature type="binding site" evidence="5">
    <location>
        <position position="46"/>
    </location>
    <ligand>
        <name>isopentenyl diphosphate</name>
        <dbReference type="ChEBI" id="CHEBI:128769"/>
    </ligand>
</feature>
<feature type="binding site" evidence="5">
    <location>
        <position position="228"/>
    </location>
    <ligand>
        <name>dimethylallyl diphosphate</name>
        <dbReference type="ChEBI" id="CHEBI:57623"/>
    </ligand>
</feature>
<evidence type="ECO:0000313" key="7">
    <source>
        <dbReference type="Proteomes" id="UP000199820"/>
    </source>
</evidence>
<evidence type="ECO:0000313" key="6">
    <source>
        <dbReference type="EMBL" id="SET05776.1"/>
    </source>
</evidence>
<dbReference type="GO" id="GO:0051745">
    <property type="term" value="F:4-hydroxy-3-methylbut-2-enyl diphosphate reductase activity"/>
    <property type="evidence" value="ECO:0007669"/>
    <property type="project" value="UniProtKB-UniRule"/>
</dbReference>
<dbReference type="EMBL" id="FOIL01000004">
    <property type="protein sequence ID" value="SET05776.1"/>
    <property type="molecule type" value="Genomic_DNA"/>
</dbReference>
<feature type="binding site" evidence="5">
    <location>
        <position position="271"/>
    </location>
    <ligand>
        <name>isopentenyl diphosphate</name>
        <dbReference type="ChEBI" id="CHEBI:128769"/>
    </ligand>
</feature>
<feature type="binding site" evidence="5">
    <location>
        <position position="228"/>
    </location>
    <ligand>
        <name>isopentenyl diphosphate</name>
        <dbReference type="ChEBI" id="CHEBI:128769"/>
    </ligand>
</feature>
<gene>
    <name evidence="5" type="primary">ispH</name>
    <name evidence="6" type="ORF">SAMN04487771_100436</name>
</gene>
<feature type="binding site" evidence="5">
    <location>
        <position position="199"/>
    </location>
    <ligand>
        <name>[4Fe-4S] cluster</name>
        <dbReference type="ChEBI" id="CHEBI:49883"/>
    </ligand>
</feature>
<keyword evidence="5" id="KW-0414">Isoprene biosynthesis</keyword>
<comment type="function">
    <text evidence="5">Catalyzes the conversion of 1-hydroxy-2-methyl-2-(E)-butenyl 4-diphosphate (HMBPP) into a mixture of isopentenyl diphosphate (IPP) and dimethylallyl diphosphate (DMAPP). Acts in the terminal step of the DOXP/MEP pathway for isoprenoid precursor biosynthesis.</text>
</comment>
<comment type="catalytic activity">
    <reaction evidence="5">
        <text>dimethylallyl diphosphate + 2 oxidized [2Fe-2S]-[ferredoxin] + H2O = (2E)-4-hydroxy-3-methylbut-2-enyl diphosphate + 2 reduced [2Fe-2S]-[ferredoxin] + 2 H(+)</text>
        <dbReference type="Rhea" id="RHEA:24825"/>
        <dbReference type="Rhea" id="RHEA-COMP:10000"/>
        <dbReference type="Rhea" id="RHEA-COMP:10001"/>
        <dbReference type="ChEBI" id="CHEBI:15377"/>
        <dbReference type="ChEBI" id="CHEBI:15378"/>
        <dbReference type="ChEBI" id="CHEBI:33737"/>
        <dbReference type="ChEBI" id="CHEBI:33738"/>
        <dbReference type="ChEBI" id="CHEBI:57623"/>
        <dbReference type="ChEBI" id="CHEBI:128753"/>
        <dbReference type="EC" id="1.17.7.4"/>
    </reaction>
</comment>
<feature type="binding site" evidence="5">
    <location>
        <position position="171"/>
    </location>
    <ligand>
        <name>(2E)-4-hydroxy-3-methylbut-2-enyl diphosphate</name>
        <dbReference type="ChEBI" id="CHEBI:128753"/>
    </ligand>
</feature>
<dbReference type="Pfam" id="PF02401">
    <property type="entry name" value="LYTB"/>
    <property type="match status" value="1"/>
</dbReference>
<comment type="cofactor">
    <cofactor evidence="5">
        <name>[4Fe-4S] cluster</name>
        <dbReference type="ChEBI" id="CHEBI:49883"/>
    </cofactor>
    <text evidence="5">Binds 1 [4Fe-4S] cluster per subunit.</text>
</comment>
<feature type="binding site" evidence="5">
    <location>
        <position position="131"/>
    </location>
    <ligand>
        <name>isopentenyl diphosphate</name>
        <dbReference type="ChEBI" id="CHEBI:128769"/>
    </ligand>
</feature>
<evidence type="ECO:0000256" key="1">
    <source>
        <dbReference type="ARBA" id="ARBA00022485"/>
    </source>
</evidence>
<dbReference type="PANTHER" id="PTHR30426:SF0">
    <property type="entry name" value="4-HYDROXY-3-METHYLBUT-2-ENYL DIPHOSPHATE REDUCTASE"/>
    <property type="match status" value="1"/>
</dbReference>
<feature type="binding site" evidence="5">
    <location>
        <position position="228"/>
    </location>
    <ligand>
        <name>(2E)-4-hydroxy-3-methylbut-2-enyl diphosphate</name>
        <dbReference type="ChEBI" id="CHEBI:128753"/>
    </ligand>
</feature>
<keyword evidence="2 5" id="KW-0479">Metal-binding</keyword>
<feature type="binding site" evidence="5">
    <location>
        <position position="131"/>
    </location>
    <ligand>
        <name>dimethylallyl diphosphate</name>
        <dbReference type="ChEBI" id="CHEBI:57623"/>
    </ligand>
</feature>
<keyword evidence="4 5" id="KW-0411">Iron-sulfur</keyword>
<dbReference type="HAMAP" id="MF_00191">
    <property type="entry name" value="IspH"/>
    <property type="match status" value="1"/>
</dbReference>
<feature type="binding site" evidence="5">
    <location>
        <position position="227"/>
    </location>
    <ligand>
        <name>(2E)-4-hydroxy-3-methylbut-2-enyl diphosphate</name>
        <dbReference type="ChEBI" id="CHEBI:128753"/>
    </ligand>
</feature>
<accession>A0A1I0BFZ0</accession>
<reference evidence="6 7" key="1">
    <citation type="submission" date="2016-10" db="EMBL/GenBank/DDBJ databases">
        <authorList>
            <person name="de Groot N.N."/>
        </authorList>
    </citation>
    <scope>NUCLEOTIDE SEQUENCE [LARGE SCALE GENOMIC DNA]</scope>
    <source>
        <strain evidence="6 7">KH1P1</strain>
    </source>
</reference>
<dbReference type="Proteomes" id="UP000199820">
    <property type="component" value="Unassembled WGS sequence"/>
</dbReference>
<feature type="binding site" evidence="5">
    <location>
        <position position="81"/>
    </location>
    <ligand>
        <name>isopentenyl diphosphate</name>
        <dbReference type="ChEBI" id="CHEBI:128769"/>
    </ligand>
</feature>
<evidence type="ECO:0000256" key="3">
    <source>
        <dbReference type="ARBA" id="ARBA00023004"/>
    </source>
</evidence>
<dbReference type="GO" id="GO:0051539">
    <property type="term" value="F:4 iron, 4 sulfur cluster binding"/>
    <property type="evidence" value="ECO:0007669"/>
    <property type="project" value="UniProtKB-UniRule"/>
</dbReference>
<evidence type="ECO:0000256" key="5">
    <source>
        <dbReference type="HAMAP-Rule" id="MF_00191"/>
    </source>
</evidence>
<feature type="active site" description="Proton donor" evidence="5">
    <location>
        <position position="133"/>
    </location>
</feature>
<feature type="binding site" evidence="5">
    <location>
        <position position="46"/>
    </location>
    <ligand>
        <name>(2E)-4-hydroxy-3-methylbut-2-enyl diphosphate</name>
        <dbReference type="ChEBI" id="CHEBI:128753"/>
    </ligand>
</feature>
<dbReference type="AlphaFoldDB" id="A0A1I0BFZ0"/>
<feature type="binding site" evidence="5">
    <location>
        <position position="103"/>
    </location>
    <ligand>
        <name>[4Fe-4S] cluster</name>
        <dbReference type="ChEBI" id="CHEBI:49883"/>
    </ligand>
</feature>
<comment type="catalytic activity">
    <reaction evidence="5">
        <text>isopentenyl diphosphate + 2 oxidized [2Fe-2S]-[ferredoxin] + H2O = (2E)-4-hydroxy-3-methylbut-2-enyl diphosphate + 2 reduced [2Fe-2S]-[ferredoxin] + 2 H(+)</text>
        <dbReference type="Rhea" id="RHEA:24488"/>
        <dbReference type="Rhea" id="RHEA-COMP:10000"/>
        <dbReference type="Rhea" id="RHEA-COMP:10001"/>
        <dbReference type="ChEBI" id="CHEBI:15377"/>
        <dbReference type="ChEBI" id="CHEBI:15378"/>
        <dbReference type="ChEBI" id="CHEBI:33737"/>
        <dbReference type="ChEBI" id="CHEBI:33738"/>
        <dbReference type="ChEBI" id="CHEBI:128753"/>
        <dbReference type="ChEBI" id="CHEBI:128769"/>
        <dbReference type="EC" id="1.17.7.4"/>
    </reaction>
</comment>
<dbReference type="PANTHER" id="PTHR30426">
    <property type="entry name" value="4-HYDROXY-3-METHYLBUT-2-ENYL DIPHOSPHATE REDUCTASE"/>
    <property type="match status" value="1"/>
</dbReference>
<dbReference type="eggNOG" id="COG0761">
    <property type="taxonomic scope" value="Bacteria"/>
</dbReference>
<dbReference type="GO" id="GO:0050992">
    <property type="term" value="P:dimethylallyl diphosphate biosynthetic process"/>
    <property type="evidence" value="ECO:0007669"/>
    <property type="project" value="UniProtKB-UniRule"/>
</dbReference>
<comment type="pathway">
    <text evidence="5">Isoprenoid biosynthesis; isopentenyl diphosphate biosynthesis via DXP pathway; isopentenyl diphosphate from 1-deoxy-D-xylulose 5-phosphate: step 6/6.</text>
</comment>
<dbReference type="Gene3D" id="3.40.50.11270">
    <property type="match status" value="1"/>
</dbReference>
<feature type="binding site" evidence="5">
    <location>
        <position position="271"/>
    </location>
    <ligand>
        <name>(2E)-4-hydroxy-3-methylbut-2-enyl diphosphate</name>
        <dbReference type="ChEBI" id="CHEBI:128753"/>
    </ligand>
</feature>
<dbReference type="InterPro" id="IPR003451">
    <property type="entry name" value="LytB/IspH"/>
</dbReference>
<dbReference type="GO" id="GO:0016114">
    <property type="term" value="P:terpenoid biosynthetic process"/>
    <property type="evidence" value="ECO:0007669"/>
    <property type="project" value="UniProtKB-UniRule"/>
</dbReference>
<dbReference type="GO" id="GO:0046872">
    <property type="term" value="F:metal ion binding"/>
    <property type="evidence" value="ECO:0007669"/>
    <property type="project" value="UniProtKB-KW"/>
</dbReference>
<evidence type="ECO:0000256" key="2">
    <source>
        <dbReference type="ARBA" id="ARBA00022723"/>
    </source>
</evidence>
<feature type="binding site" evidence="5">
    <location>
        <position position="271"/>
    </location>
    <ligand>
        <name>dimethylallyl diphosphate</name>
        <dbReference type="ChEBI" id="CHEBI:57623"/>
    </ligand>
</feature>
<keyword evidence="3 5" id="KW-0408">Iron</keyword>
<feature type="binding site" evidence="5">
    <location>
        <position position="81"/>
    </location>
    <ligand>
        <name>(2E)-4-hydroxy-3-methylbut-2-enyl diphosphate</name>
        <dbReference type="ChEBI" id="CHEBI:128753"/>
    </ligand>
</feature>
<dbReference type="UniPathway" id="UPA00059">
    <property type="reaction ID" value="UER00105"/>
</dbReference>
<dbReference type="Gene3D" id="3.40.1010.20">
    <property type="entry name" value="4-hydroxy-3-methylbut-2-enyl diphosphate reductase, catalytic domain"/>
    <property type="match status" value="2"/>
</dbReference>
<dbReference type="UniPathway" id="UPA00056">
    <property type="reaction ID" value="UER00097"/>
</dbReference>
<dbReference type="EC" id="1.17.7.4" evidence="5"/>
<name>A0A1I0BFZ0_9FIRM</name>
<protein>
    <recommendedName>
        <fullName evidence="5">4-hydroxy-3-methylbut-2-enyl diphosphate reductase</fullName>
        <shortName evidence="5">HMBPP reductase</shortName>
        <ecNumber evidence="5">1.17.7.4</ecNumber>
    </recommendedName>
</protein>
<dbReference type="NCBIfam" id="TIGR00216">
    <property type="entry name" value="ispH_lytB"/>
    <property type="match status" value="1"/>
</dbReference>
<dbReference type="STRING" id="1526.SAMN02910262_00399"/>
<feature type="binding site" evidence="5">
    <location>
        <position position="131"/>
    </location>
    <ligand>
        <name>(2E)-4-hydroxy-3-methylbut-2-enyl diphosphate</name>
        <dbReference type="ChEBI" id="CHEBI:128753"/>
    </ligand>
</feature>
<feature type="binding site" evidence="5">
    <location>
        <position position="227"/>
    </location>
    <ligand>
        <name>dimethylallyl diphosphate</name>
        <dbReference type="ChEBI" id="CHEBI:57623"/>
    </ligand>
</feature>
<dbReference type="GO" id="GO:0019288">
    <property type="term" value="P:isopentenyl diphosphate biosynthetic process, methylerythritol 4-phosphate pathway"/>
    <property type="evidence" value="ECO:0007669"/>
    <property type="project" value="UniProtKB-UniRule"/>
</dbReference>
<organism evidence="6 7">
    <name type="scientific">[Clostridium] aminophilum</name>
    <dbReference type="NCBI Taxonomy" id="1526"/>
    <lineage>
        <taxon>Bacteria</taxon>
        <taxon>Bacillati</taxon>
        <taxon>Bacillota</taxon>
        <taxon>Clostridia</taxon>
        <taxon>Lachnospirales</taxon>
        <taxon>Lachnospiraceae</taxon>
    </lineage>
</organism>
<dbReference type="NCBIfam" id="NF002187">
    <property type="entry name" value="PRK01045.1-1"/>
    <property type="match status" value="1"/>
</dbReference>
<feature type="binding site" evidence="5">
    <location>
        <position position="227"/>
    </location>
    <ligand>
        <name>isopentenyl diphosphate</name>
        <dbReference type="ChEBI" id="CHEBI:128769"/>
    </ligand>
</feature>
<proteinExistence type="inferred from homology"/>
<comment type="pathway">
    <text evidence="5">Isoprenoid biosynthesis; dimethylallyl diphosphate biosynthesis; dimethylallyl diphosphate from (2E)-4-hydroxy-3-methylbutenyl diphosphate: step 1/1.</text>
</comment>
<sequence>MADNSIRVIVAESAGFCFGVKRAMDIVEKQISEGIKPIYTYGPIIHNEEVVKDLEARGVKVLESEAELLAIREGTVILRSHGVARRVYDLLNERKIRYVDVTCPFVSKIHQIVQEQNRNGRRVIIVGSGDHPEVQGIVGWADEHTRVINSLEEFLDLKLPREEKLSVVAQTTYNYKKFQYLVEKIAELGYDTLCLNTICNATQERQAEAKSLASSVDAMIVIGGKSSSNTRKLYDICRQECSNTYYIQTLKDLKPDRTITVRNVGITAGASTPNKIIEEVHTNVRNEF</sequence>
<dbReference type="CDD" id="cd13944">
    <property type="entry name" value="lytB_ispH"/>
    <property type="match status" value="1"/>
</dbReference>
<keyword evidence="1 5" id="KW-0004">4Fe-4S</keyword>
<keyword evidence="5" id="KW-0560">Oxidoreductase</keyword>
<feature type="binding site" evidence="5">
    <location>
        <position position="229"/>
    </location>
    <ligand>
        <name>(2E)-4-hydroxy-3-methylbut-2-enyl diphosphate</name>
        <dbReference type="ChEBI" id="CHEBI:128753"/>
    </ligand>
</feature>
<comment type="similarity">
    <text evidence="5">Belongs to the IspH family.</text>
</comment>
<feature type="binding site" evidence="5">
    <location>
        <position position="229"/>
    </location>
    <ligand>
        <name>dimethylallyl diphosphate</name>
        <dbReference type="ChEBI" id="CHEBI:57623"/>
    </ligand>
</feature>
<feature type="binding site" evidence="5">
    <location>
        <position position="81"/>
    </location>
    <ligand>
        <name>dimethylallyl diphosphate</name>
        <dbReference type="ChEBI" id="CHEBI:57623"/>
    </ligand>
</feature>
<evidence type="ECO:0000256" key="4">
    <source>
        <dbReference type="ARBA" id="ARBA00023014"/>
    </source>
</evidence>
<feature type="binding site" evidence="5">
    <location>
        <position position="46"/>
    </location>
    <ligand>
        <name>dimethylallyl diphosphate</name>
        <dbReference type="ChEBI" id="CHEBI:57623"/>
    </ligand>
</feature>
<feature type="binding site" evidence="5">
    <location>
        <position position="229"/>
    </location>
    <ligand>
        <name>isopentenyl diphosphate</name>
        <dbReference type="ChEBI" id="CHEBI:128769"/>
    </ligand>
</feature>
<feature type="binding site" evidence="5">
    <location>
        <position position="17"/>
    </location>
    <ligand>
        <name>[4Fe-4S] cluster</name>
        <dbReference type="ChEBI" id="CHEBI:49883"/>
    </ligand>
</feature>
<keyword evidence="7" id="KW-1185">Reference proteome</keyword>